<keyword evidence="1" id="KW-0812">Transmembrane</keyword>
<dbReference type="Proteomes" id="UP000176389">
    <property type="component" value="Unassembled WGS sequence"/>
</dbReference>
<reference evidence="2 3" key="1">
    <citation type="journal article" date="2016" name="Nat. Commun.">
        <title>Thousands of microbial genomes shed light on interconnected biogeochemical processes in an aquifer system.</title>
        <authorList>
            <person name="Anantharaman K."/>
            <person name="Brown C.T."/>
            <person name="Hug L.A."/>
            <person name="Sharon I."/>
            <person name="Castelle C.J."/>
            <person name="Probst A.J."/>
            <person name="Thomas B.C."/>
            <person name="Singh A."/>
            <person name="Wilkins M.J."/>
            <person name="Karaoz U."/>
            <person name="Brodie E.L."/>
            <person name="Williams K.H."/>
            <person name="Hubbard S.S."/>
            <person name="Banfield J.F."/>
        </authorList>
    </citation>
    <scope>NUCLEOTIDE SEQUENCE [LARGE SCALE GENOMIC DNA]</scope>
</reference>
<accession>A0A1G1WG08</accession>
<dbReference type="EMBL" id="MHCS01000017">
    <property type="protein sequence ID" value="OGY26642.1"/>
    <property type="molecule type" value="Genomic_DNA"/>
</dbReference>
<feature type="transmembrane region" description="Helical" evidence="1">
    <location>
        <begin position="102"/>
        <end position="123"/>
    </location>
</feature>
<dbReference type="AlphaFoldDB" id="A0A1G1WG08"/>
<gene>
    <name evidence="2" type="ORF">A2Z11_04025</name>
</gene>
<evidence type="ECO:0000313" key="2">
    <source>
        <dbReference type="EMBL" id="OGY26642.1"/>
    </source>
</evidence>
<feature type="transmembrane region" description="Helical" evidence="1">
    <location>
        <begin position="6"/>
        <end position="27"/>
    </location>
</feature>
<feature type="transmembrane region" description="Helical" evidence="1">
    <location>
        <begin position="143"/>
        <end position="165"/>
    </location>
</feature>
<keyword evidence="1" id="KW-1133">Transmembrane helix</keyword>
<keyword evidence="1" id="KW-0472">Membrane</keyword>
<evidence type="ECO:0000256" key="1">
    <source>
        <dbReference type="SAM" id="Phobius"/>
    </source>
</evidence>
<dbReference type="STRING" id="1802596.A2Z11_04025"/>
<feature type="transmembrane region" description="Helical" evidence="1">
    <location>
        <begin position="78"/>
        <end position="95"/>
    </location>
</feature>
<evidence type="ECO:0000313" key="3">
    <source>
        <dbReference type="Proteomes" id="UP000176389"/>
    </source>
</evidence>
<feature type="transmembrane region" description="Helical" evidence="1">
    <location>
        <begin position="48"/>
        <end position="66"/>
    </location>
</feature>
<protein>
    <submittedName>
        <fullName evidence="2">Uncharacterized protein</fullName>
    </submittedName>
</protein>
<comment type="caution">
    <text evidence="2">The sequence shown here is derived from an EMBL/GenBank/DDBJ whole genome shotgun (WGS) entry which is preliminary data.</text>
</comment>
<proteinExistence type="predicted"/>
<sequence length="170" mass="18742">MKVAKILPLVIFAIAFAFVEATVVVYLREILSIDAQVGYEQVVNKDQALVVLPGIAFLSPSIVGRIITDSTILKIEQFREAATLLVLGSIAFLSGKKLIQGVAYFLLAFGIWDIFYYIFLRLTIGWPKSLGDLDIFFLLPVPWVGPIITPMVISAIMILTSLILLNRKGG</sequence>
<organism evidence="2 3">
    <name type="scientific">Candidatus Woykebacteria bacterium RBG_16_43_9</name>
    <dbReference type="NCBI Taxonomy" id="1802596"/>
    <lineage>
        <taxon>Bacteria</taxon>
        <taxon>Candidatus Woykeibacteriota</taxon>
    </lineage>
</organism>
<name>A0A1G1WG08_9BACT</name>